<accession>A0A2H0NIU5</accession>
<dbReference type="Proteomes" id="UP000230707">
    <property type="component" value="Unassembled WGS sequence"/>
</dbReference>
<dbReference type="EC" id="3.4.11.10" evidence="7"/>
<dbReference type="SUPFAM" id="SSF53187">
    <property type="entry name" value="Zn-dependent exopeptidases"/>
    <property type="match status" value="1"/>
</dbReference>
<dbReference type="EC" id="3.4.11.1" evidence="7"/>
<feature type="binding site" evidence="7">
    <location>
        <position position="309"/>
    </location>
    <ligand>
        <name>Mn(2+)</name>
        <dbReference type="ChEBI" id="CHEBI:29035"/>
        <label>2</label>
    </ligand>
</feature>
<dbReference type="NCBIfam" id="NF002073">
    <property type="entry name" value="PRK00913.1-2"/>
    <property type="match status" value="1"/>
</dbReference>
<reference evidence="9 10" key="1">
    <citation type="submission" date="2017-09" db="EMBL/GenBank/DDBJ databases">
        <title>Depth-based differentiation of microbial function through sediment-hosted aquifers and enrichment of novel symbionts in the deep terrestrial subsurface.</title>
        <authorList>
            <person name="Probst A.J."/>
            <person name="Ladd B."/>
            <person name="Jarett J.K."/>
            <person name="Geller-Mcgrath D.E."/>
            <person name="Sieber C.M."/>
            <person name="Emerson J.B."/>
            <person name="Anantharaman K."/>
            <person name="Thomas B.C."/>
            <person name="Malmstrom R."/>
            <person name="Stieglmeier M."/>
            <person name="Klingl A."/>
            <person name="Woyke T."/>
            <person name="Ryan C.M."/>
            <person name="Banfield J.F."/>
        </authorList>
    </citation>
    <scope>NUCLEOTIDE SEQUENCE [LARGE SCALE GENOMIC DNA]</scope>
    <source>
        <strain evidence="9">CG11_big_fil_rev_8_21_14_0_20_37_11</strain>
    </source>
</reference>
<dbReference type="Gene3D" id="3.40.220.10">
    <property type="entry name" value="Leucine Aminopeptidase, subunit E, domain 1"/>
    <property type="match status" value="1"/>
</dbReference>
<evidence type="ECO:0000259" key="8">
    <source>
        <dbReference type="PROSITE" id="PS00631"/>
    </source>
</evidence>
<dbReference type="PANTHER" id="PTHR11963">
    <property type="entry name" value="LEUCINE AMINOPEPTIDASE-RELATED"/>
    <property type="match status" value="1"/>
</dbReference>
<evidence type="ECO:0000256" key="6">
    <source>
        <dbReference type="ARBA" id="ARBA00022801"/>
    </source>
</evidence>
<proteinExistence type="inferred from homology"/>
<evidence type="ECO:0000313" key="9">
    <source>
        <dbReference type="EMBL" id="PIR08115.1"/>
    </source>
</evidence>
<comment type="catalytic activity">
    <reaction evidence="1 7">
        <text>Release of an N-terminal amino acid, Xaa-|-Yaa-, in which Xaa is preferably Leu, but may be other amino acids including Pro although not Arg or Lys, and Yaa may be Pro. Amino acid amides and methyl esters are also readily hydrolyzed, but rates on arylamides are exceedingly low.</text>
        <dbReference type="EC" id="3.4.11.1"/>
    </reaction>
</comment>
<dbReference type="NCBIfam" id="NF002083">
    <property type="entry name" value="PRK00913.3-5"/>
    <property type="match status" value="1"/>
</dbReference>
<protein>
    <recommendedName>
        <fullName evidence="7">Probable cytosol aminopeptidase</fullName>
        <ecNumber evidence="7">3.4.11.1</ecNumber>
    </recommendedName>
    <alternativeName>
        <fullName evidence="7">Leucine aminopeptidase</fullName>
        <shortName evidence="7">LAP</shortName>
        <ecNumber evidence="7">3.4.11.10</ecNumber>
    </alternativeName>
    <alternativeName>
        <fullName evidence="7">Leucyl aminopeptidase</fullName>
    </alternativeName>
</protein>
<comment type="caution">
    <text evidence="9">The sequence shown here is derived from an EMBL/GenBank/DDBJ whole genome shotgun (WGS) entry which is preliminary data.</text>
</comment>
<keyword evidence="7" id="KW-0963">Cytoplasm</keyword>
<feature type="active site" evidence="7">
    <location>
        <position position="372"/>
    </location>
</feature>
<evidence type="ECO:0000256" key="5">
    <source>
        <dbReference type="ARBA" id="ARBA00022670"/>
    </source>
</evidence>
<dbReference type="Gene3D" id="3.40.630.10">
    <property type="entry name" value="Zn peptidases"/>
    <property type="match status" value="1"/>
</dbReference>
<evidence type="ECO:0000313" key="10">
    <source>
        <dbReference type="Proteomes" id="UP000230707"/>
    </source>
</evidence>
<dbReference type="GO" id="GO:0006508">
    <property type="term" value="P:proteolysis"/>
    <property type="evidence" value="ECO:0007669"/>
    <property type="project" value="UniProtKB-KW"/>
</dbReference>
<dbReference type="GO" id="GO:0030145">
    <property type="term" value="F:manganese ion binding"/>
    <property type="evidence" value="ECO:0007669"/>
    <property type="project" value="UniProtKB-UniRule"/>
</dbReference>
<dbReference type="CDD" id="cd00433">
    <property type="entry name" value="Peptidase_M17"/>
    <property type="match status" value="1"/>
</dbReference>
<feature type="binding site" evidence="7">
    <location>
        <position position="286"/>
    </location>
    <ligand>
        <name>Mn(2+)</name>
        <dbReference type="ChEBI" id="CHEBI:29035"/>
        <label>2</label>
    </ligand>
</feature>
<gene>
    <name evidence="7" type="primary">pepA</name>
    <name evidence="9" type="ORF">COV53_04740</name>
</gene>
<keyword evidence="7" id="KW-0479">Metal-binding</keyword>
<dbReference type="HAMAP" id="MF_00181">
    <property type="entry name" value="Cytosol_peptidase_M17"/>
    <property type="match status" value="1"/>
</dbReference>
<keyword evidence="7" id="KW-0464">Manganese</keyword>
<dbReference type="PRINTS" id="PR00481">
    <property type="entry name" value="LAMNOPPTDASE"/>
</dbReference>
<feature type="binding site" evidence="7">
    <location>
        <position position="370"/>
    </location>
    <ligand>
        <name>Mn(2+)</name>
        <dbReference type="ChEBI" id="CHEBI:29035"/>
        <label>2</label>
    </ligand>
</feature>
<dbReference type="GO" id="GO:0005737">
    <property type="term" value="C:cytoplasm"/>
    <property type="evidence" value="ECO:0007669"/>
    <property type="project" value="UniProtKB-SubCell"/>
</dbReference>
<evidence type="ECO:0000256" key="1">
    <source>
        <dbReference type="ARBA" id="ARBA00000135"/>
    </source>
</evidence>
<dbReference type="GO" id="GO:0070006">
    <property type="term" value="F:metalloaminopeptidase activity"/>
    <property type="evidence" value="ECO:0007669"/>
    <property type="project" value="InterPro"/>
</dbReference>
<feature type="binding site" evidence="7">
    <location>
        <position position="368"/>
    </location>
    <ligand>
        <name>Mn(2+)</name>
        <dbReference type="ChEBI" id="CHEBI:29035"/>
        <label>1</label>
    </ligand>
</feature>
<feature type="domain" description="Cytosol aminopeptidase" evidence="8">
    <location>
        <begin position="366"/>
        <end position="373"/>
    </location>
</feature>
<evidence type="ECO:0000256" key="7">
    <source>
        <dbReference type="HAMAP-Rule" id="MF_00181"/>
    </source>
</evidence>
<sequence length="518" mass="57110">MISQINNIIGDNHTKSKKNYMKLLIKTGDINKLDVDALIVFAWENDLSVFSKFNTAMATYLKEAGTHEEFEGKEGQFLTTSSKGMISAYKLIITGLGKKDNFDIYEIYKNIALSLRKAKEFKPVKVALIPSEYWLEKYPVRKIYKIMVEASYLANYRFSKYKSEASLMKLRTVEELIMYTHPGRITGAELGMKEGLVVSEAVCFSRDLINEPACVTTPEYLSKVALSESKNSKNNTKVNIIEFDEIKKLGMGAFLGVARGSEEPPKFIRLQYKPKNSKKKIVLIGKGITFDTGGLSLKPVEYMETMKLDMAGAACVLAIFNALNQLSVSVEVVGLIAACENMPSGRALKPGDILTAMNGKTIEVLNTDAEGRLTIADAISFAVQKEKPDEIIDIATLTGACRVALGEEIAGIWGNDTKMVDLLVESGKNSGEKVWKMPLEKEYKELIKSSIADVRNIQIGRFGGAISAALFLAEFVSDISWAHLDIAGPAYAEKDTSLSEKGGVGFGVRLLLQYLTTK</sequence>
<dbReference type="Pfam" id="PF02789">
    <property type="entry name" value="Peptidase_M17_N"/>
    <property type="match status" value="1"/>
</dbReference>
<comment type="catalytic activity">
    <reaction evidence="2 7">
        <text>Release of an N-terminal amino acid, preferentially leucine, but not glutamic or aspartic acids.</text>
        <dbReference type="EC" id="3.4.11.10"/>
    </reaction>
</comment>
<comment type="similarity">
    <text evidence="3 7">Belongs to the peptidase M17 family.</text>
</comment>
<dbReference type="EMBL" id="PCWS01000103">
    <property type="protein sequence ID" value="PIR08115.1"/>
    <property type="molecule type" value="Genomic_DNA"/>
</dbReference>
<evidence type="ECO:0000256" key="4">
    <source>
        <dbReference type="ARBA" id="ARBA00022438"/>
    </source>
</evidence>
<dbReference type="InterPro" id="IPR023042">
    <property type="entry name" value="Peptidase_M17_leu_NH2_pept"/>
</dbReference>
<feature type="binding site" evidence="7">
    <location>
        <position position="291"/>
    </location>
    <ligand>
        <name>Mn(2+)</name>
        <dbReference type="ChEBI" id="CHEBI:29035"/>
        <label>2</label>
    </ligand>
</feature>
<comment type="cofactor">
    <cofactor evidence="7">
        <name>Mn(2+)</name>
        <dbReference type="ChEBI" id="CHEBI:29035"/>
    </cofactor>
    <text evidence="7">Binds 2 manganese ions per subunit.</text>
</comment>
<dbReference type="SUPFAM" id="SSF52949">
    <property type="entry name" value="Macro domain-like"/>
    <property type="match status" value="1"/>
</dbReference>
<keyword evidence="4 7" id="KW-0031">Aminopeptidase</keyword>
<keyword evidence="5 7" id="KW-0645">Protease</keyword>
<feature type="binding site" evidence="7">
    <location>
        <position position="370"/>
    </location>
    <ligand>
        <name>Mn(2+)</name>
        <dbReference type="ChEBI" id="CHEBI:29035"/>
        <label>1</label>
    </ligand>
</feature>
<evidence type="ECO:0000256" key="2">
    <source>
        <dbReference type="ARBA" id="ARBA00000967"/>
    </source>
</evidence>
<name>A0A2H0NIU5_9BACT</name>
<dbReference type="PROSITE" id="PS00631">
    <property type="entry name" value="CYTOSOL_AP"/>
    <property type="match status" value="1"/>
</dbReference>
<comment type="subcellular location">
    <subcellularLocation>
        <location evidence="7">Cytoplasm</location>
    </subcellularLocation>
</comment>
<dbReference type="InterPro" id="IPR008283">
    <property type="entry name" value="Peptidase_M17_N"/>
</dbReference>
<feature type="binding site" evidence="7">
    <location>
        <position position="291"/>
    </location>
    <ligand>
        <name>Mn(2+)</name>
        <dbReference type="ChEBI" id="CHEBI:29035"/>
        <label>1</label>
    </ligand>
</feature>
<dbReference type="NCBIfam" id="NF002074">
    <property type="entry name" value="PRK00913.1-4"/>
    <property type="match status" value="1"/>
</dbReference>
<feature type="active site" evidence="7">
    <location>
        <position position="298"/>
    </location>
</feature>
<dbReference type="InterPro" id="IPR011356">
    <property type="entry name" value="Leucine_aapep/pepB"/>
</dbReference>
<comment type="function">
    <text evidence="7">Presumably involved in the processing and regular turnover of intracellular proteins. Catalyzes the removal of unsubstituted N-terminal amino acids from various peptides.</text>
</comment>
<dbReference type="InterPro" id="IPR000819">
    <property type="entry name" value="Peptidase_M17_C"/>
</dbReference>
<dbReference type="AlphaFoldDB" id="A0A2H0NIU5"/>
<dbReference type="PANTHER" id="PTHR11963:SF23">
    <property type="entry name" value="CYTOSOL AMINOPEPTIDASE"/>
    <property type="match status" value="1"/>
</dbReference>
<evidence type="ECO:0000256" key="3">
    <source>
        <dbReference type="ARBA" id="ARBA00009528"/>
    </source>
</evidence>
<keyword evidence="6 7" id="KW-0378">Hydrolase</keyword>
<organism evidence="9 10">
    <name type="scientific">Candidatus Gottesmanbacteria bacterium CG11_big_fil_rev_8_21_14_0_20_37_11</name>
    <dbReference type="NCBI Taxonomy" id="1974575"/>
    <lineage>
        <taxon>Bacteria</taxon>
        <taxon>Candidatus Gottesmaniibacteriota</taxon>
    </lineage>
</organism>
<dbReference type="InterPro" id="IPR043472">
    <property type="entry name" value="Macro_dom-like"/>
</dbReference>
<dbReference type="Pfam" id="PF00883">
    <property type="entry name" value="Peptidase_M17"/>
    <property type="match status" value="1"/>
</dbReference>